<comment type="caution">
    <text evidence="2">The sequence shown here is derived from an EMBL/GenBank/DDBJ whole genome shotgun (WGS) entry which is preliminary data.</text>
</comment>
<keyword evidence="3" id="KW-1185">Reference proteome</keyword>
<feature type="compositionally biased region" description="Low complexity" evidence="1">
    <location>
        <begin position="7"/>
        <end position="18"/>
    </location>
</feature>
<feature type="compositionally biased region" description="Basic and acidic residues" evidence="1">
    <location>
        <begin position="101"/>
        <end position="125"/>
    </location>
</feature>
<dbReference type="Proteomes" id="UP001281761">
    <property type="component" value="Unassembled WGS sequence"/>
</dbReference>
<evidence type="ECO:0000256" key="1">
    <source>
        <dbReference type="SAM" id="MobiDB-lite"/>
    </source>
</evidence>
<proteinExistence type="predicted"/>
<feature type="region of interest" description="Disordered" evidence="1">
    <location>
        <begin position="1"/>
        <end position="57"/>
    </location>
</feature>
<organism evidence="2 3">
    <name type="scientific">Blattamonas nauphoetae</name>
    <dbReference type="NCBI Taxonomy" id="2049346"/>
    <lineage>
        <taxon>Eukaryota</taxon>
        <taxon>Metamonada</taxon>
        <taxon>Preaxostyla</taxon>
        <taxon>Oxymonadida</taxon>
        <taxon>Blattamonas</taxon>
    </lineage>
</organism>
<evidence type="ECO:0000313" key="2">
    <source>
        <dbReference type="EMBL" id="KAK2953229.1"/>
    </source>
</evidence>
<gene>
    <name evidence="2" type="ORF">BLNAU_11855</name>
</gene>
<sequence length="131" mass="14816">MTHPACSSKPKSKTNSTNRCLSHHFSIACEKEKKRNGNSRLRLPVVSSHPQQNETEEWTIRVESCSHQSTSYVLQKSTQAHSPTQTTTKMSSQSQSASHSSTEEAHSSDQKTERTRDGRVPENEQHFQFCD</sequence>
<accession>A0ABQ9XQU0</accession>
<protein>
    <submittedName>
        <fullName evidence="2">Uncharacterized protein</fullName>
    </submittedName>
</protein>
<name>A0ABQ9XQU0_9EUKA</name>
<feature type="compositionally biased region" description="Low complexity" evidence="1">
    <location>
        <begin position="91"/>
        <end position="100"/>
    </location>
</feature>
<dbReference type="EMBL" id="JARBJD010000094">
    <property type="protein sequence ID" value="KAK2953229.1"/>
    <property type="molecule type" value="Genomic_DNA"/>
</dbReference>
<evidence type="ECO:0000313" key="3">
    <source>
        <dbReference type="Proteomes" id="UP001281761"/>
    </source>
</evidence>
<feature type="region of interest" description="Disordered" evidence="1">
    <location>
        <begin position="69"/>
        <end position="131"/>
    </location>
</feature>
<feature type="compositionally biased region" description="Polar residues" evidence="1">
    <location>
        <begin position="69"/>
        <end position="90"/>
    </location>
</feature>
<reference evidence="2 3" key="1">
    <citation type="journal article" date="2022" name="bioRxiv">
        <title>Genomics of Preaxostyla Flagellates Illuminates Evolutionary Transitions and the Path Towards Mitochondrial Loss.</title>
        <authorList>
            <person name="Novak L.V.F."/>
            <person name="Treitli S.C."/>
            <person name="Pyrih J."/>
            <person name="Halakuc P."/>
            <person name="Pipaliya S.V."/>
            <person name="Vacek V."/>
            <person name="Brzon O."/>
            <person name="Soukal P."/>
            <person name="Eme L."/>
            <person name="Dacks J.B."/>
            <person name="Karnkowska A."/>
            <person name="Elias M."/>
            <person name="Hampl V."/>
        </authorList>
    </citation>
    <scope>NUCLEOTIDE SEQUENCE [LARGE SCALE GENOMIC DNA]</scope>
    <source>
        <strain evidence="2">NAU3</strain>
        <tissue evidence="2">Gut</tissue>
    </source>
</reference>